<proteinExistence type="inferred from homology"/>
<feature type="transmembrane region" description="Helical" evidence="5">
    <location>
        <begin position="9"/>
        <end position="27"/>
    </location>
</feature>
<sequence length="201" mass="22729">MTRKLFRQIVNGLIIVLVVFAGFYFLAQPYAFQGSLIEPPLPTADFSLKQADGKNFRLSDQQGKLVLLYFGYTFCPDVCPTTLYDLARAKERLGENASEIQVLMITVDPERDAPDQLEKYVTTFDPSFIGLTGDITELESIWSDFGVYRKKNETNGASGYLVDHTSRVYVIDRNGNLRLTFPFGMEFEAMADDLAYLLDSE</sequence>
<dbReference type="FunFam" id="3.40.30.10:FF:000013">
    <property type="entry name" value="Blast:Protein SCO1 homolog, mitochondrial"/>
    <property type="match status" value="1"/>
</dbReference>
<dbReference type="PANTHER" id="PTHR12151:SF25">
    <property type="entry name" value="LINALOOL DEHYDRATASE_ISOMERASE DOMAIN-CONTAINING PROTEIN"/>
    <property type="match status" value="1"/>
</dbReference>
<comment type="caution">
    <text evidence="7">The sequence shown here is derived from an EMBL/GenBank/DDBJ whole genome shotgun (WGS) entry which is preliminary data.</text>
</comment>
<dbReference type="EMBL" id="JACNJN010000072">
    <property type="protein sequence ID" value="MBC8334610.1"/>
    <property type="molecule type" value="Genomic_DNA"/>
</dbReference>
<dbReference type="Pfam" id="PF02630">
    <property type="entry name" value="SCO1-SenC"/>
    <property type="match status" value="1"/>
</dbReference>
<gene>
    <name evidence="7" type="ORF">H8E29_05045</name>
</gene>
<dbReference type="SUPFAM" id="SSF52833">
    <property type="entry name" value="Thioredoxin-like"/>
    <property type="match status" value="1"/>
</dbReference>
<dbReference type="Proteomes" id="UP000614469">
    <property type="component" value="Unassembled WGS sequence"/>
</dbReference>
<feature type="binding site" evidence="3">
    <location>
        <position position="164"/>
    </location>
    <ligand>
        <name>Cu cation</name>
        <dbReference type="ChEBI" id="CHEBI:23378"/>
    </ligand>
</feature>
<reference evidence="7 8" key="1">
    <citation type="submission" date="2020-08" db="EMBL/GenBank/DDBJ databases">
        <title>Bridging the membrane lipid divide: bacteria of the FCB group superphylum have the potential to synthesize archaeal ether lipids.</title>
        <authorList>
            <person name="Villanueva L."/>
            <person name="Von Meijenfeldt F.A.B."/>
            <person name="Westbye A.B."/>
            <person name="Yadav S."/>
            <person name="Hopmans E.C."/>
            <person name="Dutilh B.E."/>
            <person name="Sinninghe Damste J.S."/>
        </authorList>
    </citation>
    <scope>NUCLEOTIDE SEQUENCE [LARGE SCALE GENOMIC DNA]</scope>
    <source>
        <strain evidence="7">NIOZ-UU36</strain>
    </source>
</reference>
<dbReference type="AlphaFoldDB" id="A0A8J6NIA4"/>
<evidence type="ECO:0000256" key="2">
    <source>
        <dbReference type="ARBA" id="ARBA00023008"/>
    </source>
</evidence>
<organism evidence="7 8">
    <name type="scientific">Candidatus Desulfolinea nitratireducens</name>
    <dbReference type="NCBI Taxonomy" id="2841698"/>
    <lineage>
        <taxon>Bacteria</taxon>
        <taxon>Bacillati</taxon>
        <taxon>Chloroflexota</taxon>
        <taxon>Anaerolineae</taxon>
        <taxon>Anaerolineales</taxon>
        <taxon>Anaerolineales incertae sedis</taxon>
        <taxon>Candidatus Desulfolinea</taxon>
    </lineage>
</organism>
<evidence type="ECO:0000256" key="1">
    <source>
        <dbReference type="ARBA" id="ARBA00010996"/>
    </source>
</evidence>
<dbReference type="CDD" id="cd02968">
    <property type="entry name" value="SCO"/>
    <property type="match status" value="1"/>
</dbReference>
<feature type="binding site" evidence="3">
    <location>
        <position position="75"/>
    </location>
    <ligand>
        <name>Cu cation</name>
        <dbReference type="ChEBI" id="CHEBI:23378"/>
    </ligand>
</feature>
<dbReference type="InterPro" id="IPR013766">
    <property type="entry name" value="Thioredoxin_domain"/>
</dbReference>
<feature type="domain" description="Thioredoxin" evidence="6">
    <location>
        <begin position="37"/>
        <end position="199"/>
    </location>
</feature>
<keyword evidence="4" id="KW-1015">Disulfide bond</keyword>
<name>A0A8J6NIA4_9CHLR</name>
<feature type="binding site" evidence="3">
    <location>
        <position position="79"/>
    </location>
    <ligand>
        <name>Cu cation</name>
        <dbReference type="ChEBI" id="CHEBI:23378"/>
    </ligand>
</feature>
<evidence type="ECO:0000313" key="7">
    <source>
        <dbReference type="EMBL" id="MBC8334610.1"/>
    </source>
</evidence>
<evidence type="ECO:0000313" key="8">
    <source>
        <dbReference type="Proteomes" id="UP000614469"/>
    </source>
</evidence>
<feature type="disulfide bond" description="Redox-active" evidence="4">
    <location>
        <begin position="75"/>
        <end position="79"/>
    </location>
</feature>
<keyword evidence="5" id="KW-0472">Membrane</keyword>
<dbReference type="InterPro" id="IPR003782">
    <property type="entry name" value="SCO1/SenC"/>
</dbReference>
<evidence type="ECO:0000259" key="6">
    <source>
        <dbReference type="PROSITE" id="PS51352"/>
    </source>
</evidence>
<accession>A0A8J6NIA4</accession>
<dbReference type="PANTHER" id="PTHR12151">
    <property type="entry name" value="ELECTRON TRANSPORT PROTIN SCO1/SENC FAMILY MEMBER"/>
    <property type="match status" value="1"/>
</dbReference>
<protein>
    <submittedName>
        <fullName evidence="7">SCO family protein</fullName>
    </submittedName>
</protein>
<dbReference type="Gene3D" id="3.40.30.10">
    <property type="entry name" value="Glutaredoxin"/>
    <property type="match status" value="1"/>
</dbReference>
<keyword evidence="2 3" id="KW-0186">Copper</keyword>
<evidence type="ECO:0000256" key="3">
    <source>
        <dbReference type="PIRSR" id="PIRSR603782-1"/>
    </source>
</evidence>
<keyword evidence="5" id="KW-1133">Transmembrane helix</keyword>
<dbReference type="GO" id="GO:0046872">
    <property type="term" value="F:metal ion binding"/>
    <property type="evidence" value="ECO:0007669"/>
    <property type="project" value="UniProtKB-KW"/>
</dbReference>
<keyword evidence="5" id="KW-0812">Transmembrane</keyword>
<comment type="similarity">
    <text evidence="1">Belongs to the SCO1/2 family.</text>
</comment>
<dbReference type="InterPro" id="IPR036249">
    <property type="entry name" value="Thioredoxin-like_sf"/>
</dbReference>
<dbReference type="PROSITE" id="PS51352">
    <property type="entry name" value="THIOREDOXIN_2"/>
    <property type="match status" value="1"/>
</dbReference>
<keyword evidence="3" id="KW-0479">Metal-binding</keyword>
<evidence type="ECO:0000256" key="5">
    <source>
        <dbReference type="SAM" id="Phobius"/>
    </source>
</evidence>
<evidence type="ECO:0000256" key="4">
    <source>
        <dbReference type="PIRSR" id="PIRSR603782-2"/>
    </source>
</evidence>